<evidence type="ECO:0000256" key="1">
    <source>
        <dbReference type="ARBA" id="ARBA00004651"/>
    </source>
</evidence>
<dbReference type="SMART" id="SM00382">
    <property type="entry name" value="AAA"/>
    <property type="match status" value="1"/>
</dbReference>
<keyword evidence="7 9" id="KW-1133">Transmembrane helix</keyword>
<feature type="transmembrane region" description="Helical" evidence="9">
    <location>
        <begin position="29"/>
        <end position="47"/>
    </location>
</feature>
<keyword evidence="5" id="KW-0547">Nucleotide-binding</keyword>
<dbReference type="PANTHER" id="PTHR43394">
    <property type="entry name" value="ATP-DEPENDENT PERMEASE MDL1, MITOCHONDRIAL"/>
    <property type="match status" value="1"/>
</dbReference>
<dbReference type="PROSITE" id="PS00211">
    <property type="entry name" value="ABC_TRANSPORTER_1"/>
    <property type="match status" value="1"/>
</dbReference>
<keyword evidence="8 9" id="KW-0472">Membrane</keyword>
<evidence type="ECO:0000259" key="11">
    <source>
        <dbReference type="PROSITE" id="PS50929"/>
    </source>
</evidence>
<keyword evidence="13" id="KW-1185">Reference proteome</keyword>
<dbReference type="SUPFAM" id="SSF90123">
    <property type="entry name" value="ABC transporter transmembrane region"/>
    <property type="match status" value="1"/>
</dbReference>
<gene>
    <name evidence="12" type="ORF">SAMN06265371_106136</name>
</gene>
<evidence type="ECO:0000256" key="4">
    <source>
        <dbReference type="ARBA" id="ARBA00022692"/>
    </source>
</evidence>
<feature type="transmembrane region" description="Helical" evidence="9">
    <location>
        <begin position="79"/>
        <end position="100"/>
    </location>
</feature>
<evidence type="ECO:0000256" key="3">
    <source>
        <dbReference type="ARBA" id="ARBA00022475"/>
    </source>
</evidence>
<name>A0A238XKF4_9FLAO</name>
<evidence type="ECO:0000256" key="8">
    <source>
        <dbReference type="ARBA" id="ARBA00023136"/>
    </source>
</evidence>
<protein>
    <submittedName>
        <fullName evidence="12">ATP-binding cassette, subfamily B</fullName>
    </submittedName>
</protein>
<reference evidence="12 13" key="1">
    <citation type="submission" date="2017-06" db="EMBL/GenBank/DDBJ databases">
        <authorList>
            <person name="Kim H.J."/>
            <person name="Triplett B.A."/>
        </authorList>
    </citation>
    <scope>NUCLEOTIDE SEQUENCE [LARGE SCALE GENOMIC DNA]</scope>
    <source>
        <strain evidence="12 13">DSM 29150</strain>
    </source>
</reference>
<dbReference type="GO" id="GO:0016887">
    <property type="term" value="F:ATP hydrolysis activity"/>
    <property type="evidence" value="ECO:0007669"/>
    <property type="project" value="InterPro"/>
</dbReference>
<dbReference type="GO" id="GO:0005524">
    <property type="term" value="F:ATP binding"/>
    <property type="evidence" value="ECO:0007669"/>
    <property type="project" value="UniProtKB-KW"/>
</dbReference>
<dbReference type="PANTHER" id="PTHR43394:SF1">
    <property type="entry name" value="ATP-BINDING CASSETTE SUB-FAMILY B MEMBER 10, MITOCHONDRIAL"/>
    <property type="match status" value="1"/>
</dbReference>
<evidence type="ECO:0000256" key="6">
    <source>
        <dbReference type="ARBA" id="ARBA00022840"/>
    </source>
</evidence>
<dbReference type="Gene3D" id="3.40.50.300">
    <property type="entry name" value="P-loop containing nucleotide triphosphate hydrolases"/>
    <property type="match status" value="1"/>
</dbReference>
<dbReference type="Pfam" id="PF00664">
    <property type="entry name" value="ABC_membrane"/>
    <property type="match status" value="1"/>
</dbReference>
<accession>A0A238XKF4</accession>
<evidence type="ECO:0000313" key="12">
    <source>
        <dbReference type="EMBL" id="SNR59475.1"/>
    </source>
</evidence>
<evidence type="ECO:0000313" key="13">
    <source>
        <dbReference type="Proteomes" id="UP000198384"/>
    </source>
</evidence>
<feature type="domain" description="ABC transporter" evidence="10">
    <location>
        <begin position="357"/>
        <end position="592"/>
    </location>
</feature>
<dbReference type="PROSITE" id="PS50929">
    <property type="entry name" value="ABC_TM1F"/>
    <property type="match status" value="1"/>
</dbReference>
<dbReference type="InterPro" id="IPR036640">
    <property type="entry name" value="ABC1_TM_sf"/>
</dbReference>
<organism evidence="12 13">
    <name type="scientific">Lutibacter agarilyticus</name>
    <dbReference type="NCBI Taxonomy" id="1109740"/>
    <lineage>
        <taxon>Bacteria</taxon>
        <taxon>Pseudomonadati</taxon>
        <taxon>Bacteroidota</taxon>
        <taxon>Flavobacteriia</taxon>
        <taxon>Flavobacteriales</taxon>
        <taxon>Flavobacteriaceae</taxon>
        <taxon>Lutibacter</taxon>
    </lineage>
</organism>
<feature type="transmembrane region" description="Helical" evidence="9">
    <location>
        <begin position="182"/>
        <end position="200"/>
    </location>
</feature>
<sequence>MLYIRALKFEVRYNFMKALKYLNKYFVKYKYRLLVGIFITFCSKYLALEIPQLVSQSIDIADDYQNGIITDLALVKSDLLYNILLIVGAALLSGFFTFLMRQTIIVTSRLIEFDLKNEIYKQYQRLSINFYKKNRTGDLMNRISEDVTKVRMYFGPAIMYSINMLVLFIVAIVKMYSIDKTLTNYTLLPLPILSISIYVLSRVINKRSTIVQQYLSKLTANAQETFSGISIIKSYGIEPKVMTDFIDLSEVTKEKNINLFKAQALFFPLMILLIGLSNILVIYIGGLRYMAGEISLGTIAEFIMYVNMLTWPVAVVGWVTSIVQQAEASQKRINEFLEHQPEIVNNNLKPSTIKGSIEFKDVSFTYDDTNITALKHISFKLEQGKTLAILGNTGSGKSTIINLVARLYDVDSGKILIDGIPIEQLNLNNLRQSIGFVPQEAFLFSDTIKNNIKFGDEDASDAKIETAAQNAYIHHNIVEFKEGYNTYVGERGVTLSGGQKQRVSIARAIIKDPQILIFDDCLSAVDTETEEIILNNLHEISKNKTTIIVSHRISSIKNADSIIVLEKGEIIQQGSHSELVNKSGYYKQLYEQQLLEKEI</sequence>
<dbReference type="PROSITE" id="PS50893">
    <property type="entry name" value="ABC_TRANSPORTER_2"/>
    <property type="match status" value="1"/>
</dbReference>
<feature type="transmembrane region" description="Helical" evidence="9">
    <location>
        <begin position="302"/>
        <end position="323"/>
    </location>
</feature>
<evidence type="ECO:0000259" key="10">
    <source>
        <dbReference type="PROSITE" id="PS50893"/>
    </source>
</evidence>
<evidence type="ECO:0000256" key="2">
    <source>
        <dbReference type="ARBA" id="ARBA00022448"/>
    </source>
</evidence>
<dbReference type="InterPro" id="IPR011527">
    <property type="entry name" value="ABC1_TM_dom"/>
</dbReference>
<dbReference type="EMBL" id="FZNT01000006">
    <property type="protein sequence ID" value="SNR59475.1"/>
    <property type="molecule type" value="Genomic_DNA"/>
</dbReference>
<keyword evidence="2" id="KW-0813">Transport</keyword>
<dbReference type="InterPro" id="IPR003593">
    <property type="entry name" value="AAA+_ATPase"/>
</dbReference>
<dbReference type="InterPro" id="IPR039421">
    <property type="entry name" value="Type_1_exporter"/>
</dbReference>
<feature type="domain" description="ABC transmembrane type-1" evidence="11">
    <location>
        <begin position="34"/>
        <end position="325"/>
    </location>
</feature>
<dbReference type="SUPFAM" id="SSF52540">
    <property type="entry name" value="P-loop containing nucleoside triphosphate hydrolases"/>
    <property type="match status" value="1"/>
</dbReference>
<feature type="transmembrane region" description="Helical" evidence="9">
    <location>
        <begin position="157"/>
        <end position="176"/>
    </location>
</feature>
<keyword evidence="3" id="KW-1003">Cell membrane</keyword>
<evidence type="ECO:0000256" key="9">
    <source>
        <dbReference type="SAM" id="Phobius"/>
    </source>
</evidence>
<dbReference type="AlphaFoldDB" id="A0A238XKF4"/>
<dbReference type="Gene3D" id="1.20.1560.10">
    <property type="entry name" value="ABC transporter type 1, transmembrane domain"/>
    <property type="match status" value="1"/>
</dbReference>
<feature type="transmembrane region" description="Helical" evidence="9">
    <location>
        <begin position="265"/>
        <end position="290"/>
    </location>
</feature>
<dbReference type="GO" id="GO:0005886">
    <property type="term" value="C:plasma membrane"/>
    <property type="evidence" value="ECO:0007669"/>
    <property type="project" value="UniProtKB-SubCell"/>
</dbReference>
<evidence type="ECO:0000256" key="7">
    <source>
        <dbReference type="ARBA" id="ARBA00022989"/>
    </source>
</evidence>
<dbReference type="InterPro" id="IPR017871">
    <property type="entry name" value="ABC_transporter-like_CS"/>
</dbReference>
<dbReference type="Proteomes" id="UP000198384">
    <property type="component" value="Unassembled WGS sequence"/>
</dbReference>
<dbReference type="InterPro" id="IPR003439">
    <property type="entry name" value="ABC_transporter-like_ATP-bd"/>
</dbReference>
<comment type="subcellular location">
    <subcellularLocation>
        <location evidence="1">Cell membrane</location>
        <topology evidence="1">Multi-pass membrane protein</topology>
    </subcellularLocation>
</comment>
<dbReference type="GO" id="GO:0015421">
    <property type="term" value="F:ABC-type oligopeptide transporter activity"/>
    <property type="evidence" value="ECO:0007669"/>
    <property type="project" value="TreeGrafter"/>
</dbReference>
<dbReference type="FunFam" id="3.40.50.300:FF:000221">
    <property type="entry name" value="Multidrug ABC transporter ATP-binding protein"/>
    <property type="match status" value="1"/>
</dbReference>
<evidence type="ECO:0000256" key="5">
    <source>
        <dbReference type="ARBA" id="ARBA00022741"/>
    </source>
</evidence>
<keyword evidence="4 9" id="KW-0812">Transmembrane</keyword>
<dbReference type="CDD" id="cd18541">
    <property type="entry name" value="ABC_6TM_TmrB_like"/>
    <property type="match status" value="1"/>
</dbReference>
<proteinExistence type="predicted"/>
<dbReference type="InterPro" id="IPR027417">
    <property type="entry name" value="P-loop_NTPase"/>
</dbReference>
<dbReference type="Pfam" id="PF00005">
    <property type="entry name" value="ABC_tran"/>
    <property type="match status" value="1"/>
</dbReference>
<keyword evidence="6 12" id="KW-0067">ATP-binding</keyword>